<sequence length="285" mass="30558">MTRVDARGESGAPSDLRAADSIGRMASTVLQFHDVSVVRDGNTILDSVNWSVASDERWVILGPNGAGKTTLLQIAAAAMHPTSGTADVLQEALGKVDVFELRPMIGFASTAMARKIPRNETVIDVVLTAAYSVTGRWNEEYEAIDLRRAQRVLSEWGLEGFADRRFGSLSDGEQKRVQIARSVMTDPELLLLDEPAASLDLGAREELVALLGGYAASSASPAIVMVTHHVEEIPVGFTHALLLQKGGIVTAGPLAEALTAENLSKTFDMKIELTETDGRYAARAV</sequence>
<organism evidence="5 6">
    <name type="scientific">Agromyces cerinus subsp. cerinus</name>
    <dbReference type="NCBI Taxonomy" id="232089"/>
    <lineage>
        <taxon>Bacteria</taxon>
        <taxon>Bacillati</taxon>
        <taxon>Actinomycetota</taxon>
        <taxon>Actinomycetes</taxon>
        <taxon>Micrococcales</taxon>
        <taxon>Microbacteriaceae</taxon>
        <taxon>Agromyces</taxon>
    </lineage>
</organism>
<evidence type="ECO:0000256" key="3">
    <source>
        <dbReference type="ARBA" id="ARBA00022840"/>
    </source>
</evidence>
<proteinExistence type="predicted"/>
<evidence type="ECO:0000313" key="6">
    <source>
        <dbReference type="Proteomes" id="UP000184699"/>
    </source>
</evidence>
<evidence type="ECO:0000313" key="5">
    <source>
        <dbReference type="EMBL" id="SIN75665.1"/>
    </source>
</evidence>
<keyword evidence="3 5" id="KW-0067">ATP-binding</keyword>
<dbReference type="STRING" id="232089.SAMN05443544_0871"/>
<evidence type="ECO:0000259" key="4">
    <source>
        <dbReference type="PROSITE" id="PS50893"/>
    </source>
</evidence>
<accession>A0A1N6DY25</accession>
<dbReference type="FunFam" id="3.40.50.300:FF:001031">
    <property type="entry name" value="Iron ABC transporter ATP-binding protein"/>
    <property type="match status" value="1"/>
</dbReference>
<keyword evidence="2" id="KW-0547">Nucleotide-binding</keyword>
<dbReference type="PANTHER" id="PTHR42734">
    <property type="entry name" value="METAL TRANSPORT SYSTEM ATP-BINDING PROTEIN TM_0124-RELATED"/>
    <property type="match status" value="1"/>
</dbReference>
<evidence type="ECO:0000256" key="1">
    <source>
        <dbReference type="ARBA" id="ARBA00022448"/>
    </source>
</evidence>
<gene>
    <name evidence="5" type="ORF">SAMN05443544_0871</name>
</gene>
<dbReference type="Proteomes" id="UP000184699">
    <property type="component" value="Unassembled WGS sequence"/>
</dbReference>
<dbReference type="InterPro" id="IPR003593">
    <property type="entry name" value="AAA+_ATPase"/>
</dbReference>
<protein>
    <submittedName>
        <fullName evidence="5">Iron complex transport system ATP-binding protein</fullName>
    </submittedName>
</protein>
<evidence type="ECO:0000256" key="2">
    <source>
        <dbReference type="ARBA" id="ARBA00022741"/>
    </source>
</evidence>
<dbReference type="GO" id="GO:0005524">
    <property type="term" value="F:ATP binding"/>
    <property type="evidence" value="ECO:0007669"/>
    <property type="project" value="UniProtKB-KW"/>
</dbReference>
<dbReference type="Gene3D" id="3.40.50.300">
    <property type="entry name" value="P-loop containing nucleotide triphosphate hydrolases"/>
    <property type="match status" value="1"/>
</dbReference>
<dbReference type="SMART" id="SM00382">
    <property type="entry name" value="AAA"/>
    <property type="match status" value="1"/>
</dbReference>
<dbReference type="InterPro" id="IPR003439">
    <property type="entry name" value="ABC_transporter-like_ATP-bd"/>
</dbReference>
<dbReference type="Pfam" id="PF00005">
    <property type="entry name" value="ABC_tran"/>
    <property type="match status" value="1"/>
</dbReference>
<name>A0A1N6DY25_9MICO</name>
<dbReference type="InterPro" id="IPR050153">
    <property type="entry name" value="Metal_Ion_Import_ABC"/>
</dbReference>
<dbReference type="PROSITE" id="PS50893">
    <property type="entry name" value="ABC_TRANSPORTER_2"/>
    <property type="match status" value="1"/>
</dbReference>
<reference evidence="6" key="1">
    <citation type="submission" date="2016-11" db="EMBL/GenBank/DDBJ databases">
        <authorList>
            <person name="Varghese N."/>
            <person name="Submissions S."/>
        </authorList>
    </citation>
    <scope>NUCLEOTIDE SEQUENCE [LARGE SCALE GENOMIC DNA]</scope>
    <source>
        <strain evidence="6">DSM 8595</strain>
    </source>
</reference>
<dbReference type="AlphaFoldDB" id="A0A1N6DY25"/>
<keyword evidence="6" id="KW-1185">Reference proteome</keyword>
<dbReference type="SUPFAM" id="SSF52540">
    <property type="entry name" value="P-loop containing nucleoside triphosphate hydrolases"/>
    <property type="match status" value="1"/>
</dbReference>
<dbReference type="GO" id="GO:0016887">
    <property type="term" value="F:ATP hydrolysis activity"/>
    <property type="evidence" value="ECO:0007669"/>
    <property type="project" value="InterPro"/>
</dbReference>
<dbReference type="EMBL" id="FSRJ01000001">
    <property type="protein sequence ID" value="SIN75665.1"/>
    <property type="molecule type" value="Genomic_DNA"/>
</dbReference>
<dbReference type="InterPro" id="IPR027417">
    <property type="entry name" value="P-loop_NTPase"/>
</dbReference>
<feature type="domain" description="ABC transporter" evidence="4">
    <location>
        <begin position="30"/>
        <end position="270"/>
    </location>
</feature>
<keyword evidence="1" id="KW-0813">Transport</keyword>